<name>A0A3A6UCE4_9GAMM</name>
<feature type="transmembrane region" description="Helical" evidence="6">
    <location>
        <begin position="115"/>
        <end position="139"/>
    </location>
</feature>
<feature type="transmembrane region" description="Helical" evidence="6">
    <location>
        <begin position="380"/>
        <end position="399"/>
    </location>
</feature>
<feature type="transmembrane region" description="Helical" evidence="6">
    <location>
        <begin position="349"/>
        <end position="374"/>
    </location>
</feature>
<dbReference type="RefSeq" id="WP_121853376.1">
    <property type="nucleotide sequence ID" value="NZ_CP037952.1"/>
</dbReference>
<feature type="transmembrane region" description="Helical" evidence="6">
    <location>
        <begin position="181"/>
        <end position="200"/>
    </location>
</feature>
<evidence type="ECO:0000256" key="5">
    <source>
        <dbReference type="ARBA" id="ARBA00023136"/>
    </source>
</evidence>
<dbReference type="GO" id="GO:0016020">
    <property type="term" value="C:membrane"/>
    <property type="evidence" value="ECO:0007669"/>
    <property type="project" value="UniProtKB-SubCell"/>
</dbReference>
<feature type="transmembrane region" description="Helical" evidence="6">
    <location>
        <begin position="16"/>
        <end position="38"/>
    </location>
</feature>
<gene>
    <name evidence="8" type="ORF">D5R81_09290</name>
</gene>
<evidence type="ECO:0000256" key="4">
    <source>
        <dbReference type="ARBA" id="ARBA00022989"/>
    </source>
</evidence>
<feature type="domain" description="Major facilitator superfamily (MFS) profile" evidence="7">
    <location>
        <begin position="13"/>
        <end position="400"/>
    </location>
</feature>
<dbReference type="CDD" id="cd17330">
    <property type="entry name" value="MFS_SLC46_TetA_like"/>
    <property type="match status" value="1"/>
</dbReference>
<evidence type="ECO:0000256" key="1">
    <source>
        <dbReference type="ARBA" id="ARBA00004141"/>
    </source>
</evidence>
<keyword evidence="2" id="KW-0813">Transport</keyword>
<feature type="transmembrane region" description="Helical" evidence="6">
    <location>
        <begin position="151"/>
        <end position="175"/>
    </location>
</feature>
<dbReference type="AlphaFoldDB" id="A0A3A6UCE4"/>
<dbReference type="InterPro" id="IPR020846">
    <property type="entry name" value="MFS_dom"/>
</dbReference>
<keyword evidence="9" id="KW-1185">Reference proteome</keyword>
<dbReference type="InterPro" id="IPR011701">
    <property type="entry name" value="MFS"/>
</dbReference>
<comment type="subcellular location">
    <subcellularLocation>
        <location evidence="1">Membrane</location>
        <topology evidence="1">Multi-pass membrane protein</topology>
    </subcellularLocation>
</comment>
<evidence type="ECO:0000256" key="3">
    <source>
        <dbReference type="ARBA" id="ARBA00022692"/>
    </source>
</evidence>
<accession>A0A3A6UCE4</accession>
<feature type="transmembrane region" description="Helical" evidence="6">
    <location>
        <begin position="91"/>
        <end position="109"/>
    </location>
</feature>
<keyword evidence="5 6" id="KW-0472">Membrane</keyword>
<evidence type="ECO:0000313" key="8">
    <source>
        <dbReference type="EMBL" id="RJY16400.1"/>
    </source>
</evidence>
<keyword evidence="4 6" id="KW-1133">Transmembrane helix</keyword>
<reference evidence="8 9" key="1">
    <citation type="submission" date="2018-09" db="EMBL/GenBank/DDBJ databases">
        <title>Phylogeny of the Shewanellaceae, and recommendation for two new genera, Pseudoshewanella and Parashewanella.</title>
        <authorList>
            <person name="Wang G."/>
        </authorList>
    </citation>
    <scope>NUCLEOTIDE SEQUENCE [LARGE SCALE GENOMIC DNA]</scope>
    <source>
        <strain evidence="8 9">KCTC 22492</strain>
    </source>
</reference>
<dbReference type="SUPFAM" id="SSF103473">
    <property type="entry name" value="MFS general substrate transporter"/>
    <property type="match status" value="1"/>
</dbReference>
<feature type="transmembrane region" description="Helical" evidence="6">
    <location>
        <begin position="292"/>
        <end position="310"/>
    </location>
</feature>
<dbReference type="Pfam" id="PF07690">
    <property type="entry name" value="MFS_1"/>
    <property type="match status" value="1"/>
</dbReference>
<protein>
    <submittedName>
        <fullName evidence="8">MFS transporter</fullName>
    </submittedName>
</protein>
<proteinExistence type="predicted"/>
<dbReference type="GO" id="GO:0022857">
    <property type="term" value="F:transmembrane transporter activity"/>
    <property type="evidence" value="ECO:0007669"/>
    <property type="project" value="InterPro"/>
</dbReference>
<feature type="transmembrane region" description="Helical" evidence="6">
    <location>
        <begin position="229"/>
        <end position="249"/>
    </location>
</feature>
<dbReference type="Gene3D" id="1.20.1250.20">
    <property type="entry name" value="MFS general substrate transporter like domains"/>
    <property type="match status" value="1"/>
</dbReference>
<dbReference type="PANTHER" id="PTHR23504:SF15">
    <property type="entry name" value="MAJOR FACILITATOR SUPERFAMILY (MFS) PROFILE DOMAIN-CONTAINING PROTEIN"/>
    <property type="match status" value="1"/>
</dbReference>
<comment type="caution">
    <text evidence="8">The sequence shown here is derived from an EMBL/GenBank/DDBJ whole genome shotgun (WGS) entry which is preliminary data.</text>
</comment>
<sequence>MPNNQTNRLETQANSILTVTLLVTLISVSGIALPYPLLAPLFDAGTSPLTHFMSIPKQILFGIVIGIYPLGLIIGSSLIGAFSDQHGRRKVLIFTMLGSSLSYILTAYAVISGNFLLFCLSRFITGLLEGNISIARAIATDLHPTIDKTKSLSWISAMGFGGYLIGPLVGGQLAYLGTEVVFYWASAACLAATLLCYFQLPPSLDRKAHNAETGSSLNLLKDIALRRFFFIYFLLMLGINTYYEFYPLWLVEKLSYTPKDIGWATVFITSCMITSSVLINPRIRNKMTTAQASLLGMVIVGLSLVLVPYLGAQSFLIGFGLIGAGVGIYNGFLSSYLSTAYEHRAQGKLMGMLVTVFCVGNLAAAGLGSAISLIEVDYTLFASGFCVVVASSLFFLGHFKFSLWEK</sequence>
<organism evidence="8 9">
    <name type="scientific">Parashewanella spongiae</name>
    <dbReference type="NCBI Taxonomy" id="342950"/>
    <lineage>
        <taxon>Bacteria</taxon>
        <taxon>Pseudomonadati</taxon>
        <taxon>Pseudomonadota</taxon>
        <taxon>Gammaproteobacteria</taxon>
        <taxon>Alteromonadales</taxon>
        <taxon>Shewanellaceae</taxon>
        <taxon>Parashewanella</taxon>
    </lineage>
</organism>
<evidence type="ECO:0000256" key="6">
    <source>
        <dbReference type="SAM" id="Phobius"/>
    </source>
</evidence>
<dbReference type="PROSITE" id="PS50850">
    <property type="entry name" value="MFS"/>
    <property type="match status" value="1"/>
</dbReference>
<feature type="transmembrane region" description="Helical" evidence="6">
    <location>
        <begin position="261"/>
        <end position="280"/>
    </location>
</feature>
<keyword evidence="3 6" id="KW-0812">Transmembrane</keyword>
<evidence type="ECO:0000256" key="2">
    <source>
        <dbReference type="ARBA" id="ARBA00022448"/>
    </source>
</evidence>
<dbReference type="Proteomes" id="UP000273022">
    <property type="component" value="Unassembled WGS sequence"/>
</dbReference>
<dbReference type="EMBL" id="QYYH01000048">
    <property type="protein sequence ID" value="RJY16400.1"/>
    <property type="molecule type" value="Genomic_DNA"/>
</dbReference>
<feature type="transmembrane region" description="Helical" evidence="6">
    <location>
        <begin position="58"/>
        <end position="79"/>
    </location>
</feature>
<dbReference type="InterPro" id="IPR036259">
    <property type="entry name" value="MFS_trans_sf"/>
</dbReference>
<dbReference type="PANTHER" id="PTHR23504">
    <property type="entry name" value="MAJOR FACILITATOR SUPERFAMILY DOMAIN-CONTAINING PROTEIN 10"/>
    <property type="match status" value="1"/>
</dbReference>
<evidence type="ECO:0000259" key="7">
    <source>
        <dbReference type="PROSITE" id="PS50850"/>
    </source>
</evidence>
<dbReference type="OrthoDB" id="5858672at2"/>
<feature type="transmembrane region" description="Helical" evidence="6">
    <location>
        <begin position="316"/>
        <end position="337"/>
    </location>
</feature>
<evidence type="ECO:0000313" key="9">
    <source>
        <dbReference type="Proteomes" id="UP000273022"/>
    </source>
</evidence>